<sequence>MFATFHVDTHPELNPYIGSTLQETTLNCASALRWVCAIDVERLSDKAADELITGFDHVFVGRDGESKEGEQ</sequence>
<reference evidence="1 2" key="1">
    <citation type="submission" date="2020-06" db="EMBL/GenBank/DDBJ databases">
        <title>Whole-genome sequence of Allochromatium humboldtianum DSM 21881, type strain.</title>
        <authorList>
            <person name="Kyndt J.A."/>
            <person name="Meyer T.E."/>
        </authorList>
    </citation>
    <scope>NUCLEOTIDE SEQUENCE [LARGE SCALE GENOMIC DNA]</scope>
    <source>
        <strain evidence="1 2">DSM 21881</strain>
    </source>
</reference>
<evidence type="ECO:0000313" key="1">
    <source>
        <dbReference type="EMBL" id="NVZ11373.1"/>
    </source>
</evidence>
<gene>
    <name evidence="1" type="ORF">HW932_19160</name>
</gene>
<dbReference type="AlphaFoldDB" id="A0A850RR41"/>
<dbReference type="Proteomes" id="UP000592294">
    <property type="component" value="Unassembled WGS sequence"/>
</dbReference>
<dbReference type="RefSeq" id="WP_176978074.1">
    <property type="nucleotide sequence ID" value="NZ_JABZEO010000020.1"/>
</dbReference>
<accession>A0A850RR41</accession>
<evidence type="ECO:0000313" key="2">
    <source>
        <dbReference type="Proteomes" id="UP000592294"/>
    </source>
</evidence>
<keyword evidence="2" id="KW-1185">Reference proteome</keyword>
<name>A0A850RR41_9GAMM</name>
<dbReference type="EMBL" id="JABZEO010000020">
    <property type="protein sequence ID" value="NVZ11373.1"/>
    <property type="molecule type" value="Genomic_DNA"/>
</dbReference>
<proteinExistence type="predicted"/>
<comment type="caution">
    <text evidence="1">The sequence shown here is derived from an EMBL/GenBank/DDBJ whole genome shotgun (WGS) entry which is preliminary data.</text>
</comment>
<organism evidence="1 2">
    <name type="scientific">Allochromatium humboldtianum</name>
    <dbReference type="NCBI Taxonomy" id="504901"/>
    <lineage>
        <taxon>Bacteria</taxon>
        <taxon>Pseudomonadati</taxon>
        <taxon>Pseudomonadota</taxon>
        <taxon>Gammaproteobacteria</taxon>
        <taxon>Chromatiales</taxon>
        <taxon>Chromatiaceae</taxon>
        <taxon>Allochromatium</taxon>
    </lineage>
</organism>
<protein>
    <submittedName>
        <fullName evidence="1">Uncharacterized protein</fullName>
    </submittedName>
</protein>